<dbReference type="SUPFAM" id="SSF55031">
    <property type="entry name" value="Bacterial exopeptidase dimerisation domain"/>
    <property type="match status" value="1"/>
</dbReference>
<dbReference type="Pfam" id="PF07687">
    <property type="entry name" value="M20_dimer"/>
    <property type="match status" value="1"/>
</dbReference>
<comment type="similarity">
    <text evidence="2">Belongs to the peptidase M20A family.</text>
</comment>
<dbReference type="PANTHER" id="PTHR43808:SF8">
    <property type="entry name" value="PEPTIDASE M20 DIMERISATION DOMAIN-CONTAINING PROTEIN"/>
    <property type="match status" value="1"/>
</dbReference>
<dbReference type="NCBIfam" id="NF006365">
    <property type="entry name" value="PRK08588.1"/>
    <property type="match status" value="1"/>
</dbReference>
<organism evidence="7 8">
    <name type="scientific">Schleiferilactobacillus harbinensis DSM 16991</name>
    <dbReference type="NCBI Taxonomy" id="1122147"/>
    <lineage>
        <taxon>Bacteria</taxon>
        <taxon>Bacillati</taxon>
        <taxon>Bacillota</taxon>
        <taxon>Bacilli</taxon>
        <taxon>Lactobacillales</taxon>
        <taxon>Lactobacillaceae</taxon>
        <taxon>Schleiferilactobacillus</taxon>
    </lineage>
</organism>
<dbReference type="CDD" id="cd08659">
    <property type="entry name" value="M20_ArgE_DapE-like"/>
    <property type="match status" value="1"/>
</dbReference>
<proteinExistence type="inferred from homology"/>
<name>A0A0R1XN38_9LACO</name>
<evidence type="ECO:0000256" key="2">
    <source>
        <dbReference type="ARBA" id="ARBA00006247"/>
    </source>
</evidence>
<comment type="caution">
    <text evidence="7">The sequence shown here is derived from an EMBL/GenBank/DDBJ whole genome shotgun (WGS) entry which is preliminary data.</text>
</comment>
<evidence type="ECO:0000256" key="5">
    <source>
        <dbReference type="ARBA" id="ARBA00022833"/>
    </source>
</evidence>
<dbReference type="InterPro" id="IPR002933">
    <property type="entry name" value="Peptidase_M20"/>
</dbReference>
<evidence type="ECO:0000256" key="1">
    <source>
        <dbReference type="ARBA" id="ARBA00001947"/>
    </source>
</evidence>
<dbReference type="RefSeq" id="WP_035439956.1">
    <property type="nucleotide sequence ID" value="NZ_AUEH01000010.1"/>
</dbReference>
<feature type="domain" description="Peptidase M20 dimerisation" evidence="6">
    <location>
        <begin position="206"/>
        <end position="311"/>
    </location>
</feature>
<gene>
    <name evidence="7" type="ORF">FC91_GL000132</name>
</gene>
<keyword evidence="3" id="KW-0479">Metal-binding</keyword>
<dbReference type="AlphaFoldDB" id="A0A0R1XN38"/>
<dbReference type="InterPro" id="IPR011650">
    <property type="entry name" value="Peptidase_M20_dimer"/>
</dbReference>
<dbReference type="SUPFAM" id="SSF53187">
    <property type="entry name" value="Zn-dependent exopeptidases"/>
    <property type="match status" value="1"/>
</dbReference>
<comment type="cofactor">
    <cofactor evidence="1">
        <name>Zn(2+)</name>
        <dbReference type="ChEBI" id="CHEBI:29105"/>
    </cofactor>
</comment>
<dbReference type="eggNOG" id="COG0624">
    <property type="taxonomic scope" value="Bacteria"/>
</dbReference>
<sequence length="416" mass="44570">MRIAEYDQILADLVAIPSVNDHEAAVADYLEKLLAKHHITAQRVPYAPGRDNLVAEIGNGQGPVLGFDGHADTVALGDRAKWQTDPLVGTIKAGKMYGRGVTDMKAGLAAGVIAMIQLHDAGVLLNGTIRLLATVGEEIGELGAHQLAEQGYVDDMAGIVIGEPSGVAKDFVTQPAAQSIFPLSPEERDVLVAANQNTEQHFVVAAHKGTLAFRVDSVGQAAHSSMPELGYNAITPLLTFYNRVQQYFEDQAGLKDPILGPATPVVTLLNAGEQINTVPASASMSINVRTIPEKTNDAMLADIQALADEVNQAEQAHLTIRVISKLSPMSTDPNARLVQLTKRIGEKHLKQQLPVIGVSGGTDASPIVDRNPNIEAVVFGPGNFSAHQVNEYVDMGIYHQYINLYIDLCKHYLAGM</sequence>
<dbReference type="PROSITE" id="PS00758">
    <property type="entry name" value="ARGE_DAPE_CPG2_1"/>
    <property type="match status" value="1"/>
</dbReference>
<evidence type="ECO:0000259" key="6">
    <source>
        <dbReference type="Pfam" id="PF07687"/>
    </source>
</evidence>
<evidence type="ECO:0000256" key="4">
    <source>
        <dbReference type="ARBA" id="ARBA00022801"/>
    </source>
</evidence>
<dbReference type="GO" id="GO:0046872">
    <property type="term" value="F:metal ion binding"/>
    <property type="evidence" value="ECO:0007669"/>
    <property type="project" value="UniProtKB-KW"/>
</dbReference>
<dbReference type="GO" id="GO:0016787">
    <property type="term" value="F:hydrolase activity"/>
    <property type="evidence" value="ECO:0007669"/>
    <property type="project" value="UniProtKB-KW"/>
</dbReference>
<accession>A0A0R1XN38</accession>
<dbReference type="InterPro" id="IPR001261">
    <property type="entry name" value="ArgE/DapE_CS"/>
</dbReference>
<evidence type="ECO:0000256" key="3">
    <source>
        <dbReference type="ARBA" id="ARBA00022723"/>
    </source>
</evidence>
<keyword evidence="5" id="KW-0862">Zinc</keyword>
<evidence type="ECO:0000313" key="7">
    <source>
        <dbReference type="EMBL" id="KRM29940.1"/>
    </source>
</evidence>
<dbReference type="EMBL" id="AZFW01000008">
    <property type="protein sequence ID" value="KRM29940.1"/>
    <property type="molecule type" value="Genomic_DNA"/>
</dbReference>
<dbReference type="Pfam" id="PF01546">
    <property type="entry name" value="Peptidase_M20"/>
    <property type="match status" value="1"/>
</dbReference>
<dbReference type="PATRIC" id="fig|1122147.4.peg.134"/>
<reference evidence="7 8" key="1">
    <citation type="journal article" date="2015" name="Genome Announc.">
        <title>Expanding the biotechnology potential of lactobacilli through comparative genomics of 213 strains and associated genera.</title>
        <authorList>
            <person name="Sun Z."/>
            <person name="Harris H.M."/>
            <person name="McCann A."/>
            <person name="Guo C."/>
            <person name="Argimon S."/>
            <person name="Zhang W."/>
            <person name="Yang X."/>
            <person name="Jeffery I.B."/>
            <person name="Cooney J.C."/>
            <person name="Kagawa T.F."/>
            <person name="Liu W."/>
            <person name="Song Y."/>
            <person name="Salvetti E."/>
            <person name="Wrobel A."/>
            <person name="Rasinkangas P."/>
            <person name="Parkhill J."/>
            <person name="Rea M.C."/>
            <person name="O'Sullivan O."/>
            <person name="Ritari J."/>
            <person name="Douillard F.P."/>
            <person name="Paul Ross R."/>
            <person name="Yang R."/>
            <person name="Briner A.E."/>
            <person name="Felis G.E."/>
            <person name="de Vos W.M."/>
            <person name="Barrangou R."/>
            <person name="Klaenhammer T.R."/>
            <person name="Caufield P.W."/>
            <person name="Cui Y."/>
            <person name="Zhang H."/>
            <person name="O'Toole P.W."/>
        </authorList>
    </citation>
    <scope>NUCLEOTIDE SEQUENCE [LARGE SCALE GENOMIC DNA]</scope>
    <source>
        <strain evidence="7 8">DSM 16991</strain>
    </source>
</reference>
<keyword evidence="4" id="KW-0378">Hydrolase</keyword>
<dbReference type="Proteomes" id="UP000050949">
    <property type="component" value="Unassembled WGS sequence"/>
</dbReference>
<dbReference type="InterPro" id="IPR036264">
    <property type="entry name" value="Bact_exopeptidase_dim_dom"/>
</dbReference>
<dbReference type="InterPro" id="IPR050072">
    <property type="entry name" value="Peptidase_M20A"/>
</dbReference>
<dbReference type="Gene3D" id="3.40.630.10">
    <property type="entry name" value="Zn peptidases"/>
    <property type="match status" value="2"/>
</dbReference>
<protein>
    <submittedName>
        <fullName evidence="7">Succinyl-diaminopimelate desuccinylase</fullName>
    </submittedName>
</protein>
<evidence type="ECO:0000313" key="8">
    <source>
        <dbReference type="Proteomes" id="UP000050949"/>
    </source>
</evidence>
<dbReference type="OrthoDB" id="9792335at2"/>
<dbReference type="PANTHER" id="PTHR43808">
    <property type="entry name" value="ACETYLORNITHINE DEACETYLASE"/>
    <property type="match status" value="1"/>
</dbReference>
<dbReference type="Gene3D" id="3.30.70.360">
    <property type="match status" value="1"/>
</dbReference>